<reference evidence="1 2" key="1">
    <citation type="submission" date="2018-02" db="EMBL/GenBank/DDBJ databases">
        <authorList>
            <person name="Dubost A."/>
        </authorList>
    </citation>
    <scope>NUCLEOTIDE SEQUENCE [LARGE SCALE GENOMIC DNA]</scope>
    <source>
        <strain evidence="2">JV551A3</strain>
    </source>
</reference>
<proteinExistence type="predicted"/>
<dbReference type="EMBL" id="OPYN01000046">
    <property type="protein sequence ID" value="SPO59177.1"/>
    <property type="molecule type" value="Genomic_DNA"/>
</dbReference>
<dbReference type="Proteomes" id="UP000294335">
    <property type="component" value="Unassembled WGS sequence"/>
</dbReference>
<keyword evidence="2" id="KW-1185">Reference proteome</keyword>
<dbReference type="AlphaFoldDB" id="A0AAQ1P7I6"/>
<accession>A0AAQ1P7I6</accession>
<evidence type="ECO:0000313" key="1">
    <source>
        <dbReference type="EMBL" id="SPO59177.1"/>
    </source>
</evidence>
<evidence type="ECO:0000313" key="2">
    <source>
        <dbReference type="Proteomes" id="UP000294335"/>
    </source>
</evidence>
<name>A0AAQ1P7I6_9PSED</name>
<comment type="caution">
    <text evidence="1">The sequence shown here is derived from an EMBL/GenBank/DDBJ whole genome shotgun (WGS) entry which is preliminary data.</text>
</comment>
<sequence length="38" mass="4162">MMLTDLSIPLFGPSAREIFRDDVLEGAKGITLIDLIEA</sequence>
<protein>
    <submittedName>
        <fullName evidence="1">Uncharacterized protein</fullName>
    </submittedName>
</protein>
<organism evidence="1 2">
    <name type="scientific">Pseudomonas inefficax</name>
    <dbReference type="NCBI Taxonomy" id="2078786"/>
    <lineage>
        <taxon>Bacteria</taxon>
        <taxon>Pseudomonadati</taxon>
        <taxon>Pseudomonadota</taxon>
        <taxon>Gammaproteobacteria</taxon>
        <taxon>Pseudomonadales</taxon>
        <taxon>Pseudomonadaceae</taxon>
        <taxon>Pseudomonas</taxon>
    </lineage>
</organism>
<gene>
    <name evidence="1" type="ORF">JV551A3_V1_460040</name>
</gene>